<evidence type="ECO:0000313" key="1">
    <source>
        <dbReference type="Proteomes" id="UP000887566"/>
    </source>
</evidence>
<proteinExistence type="predicted"/>
<protein>
    <submittedName>
        <fullName evidence="2">Uncharacterized protein</fullName>
    </submittedName>
</protein>
<dbReference type="AlphaFoldDB" id="A0A914W622"/>
<dbReference type="WBParaSite" id="PSAMB.scaffold3130size19548.g20499.t1">
    <property type="protein sequence ID" value="PSAMB.scaffold3130size19548.g20499.t1"/>
    <property type="gene ID" value="PSAMB.scaffold3130size19548.g20499"/>
</dbReference>
<sequence length="75" mass="8548">MDERTDGRVGERTGGWTNERTDGRASWILFGMTAIRSAWTSHSRCLGIALLKQSALLQLFLHLTTESRMHLYPNK</sequence>
<accession>A0A914W622</accession>
<evidence type="ECO:0000313" key="2">
    <source>
        <dbReference type="WBParaSite" id="PSAMB.scaffold3130size19548.g20499.t1"/>
    </source>
</evidence>
<name>A0A914W622_9BILA</name>
<reference evidence="2" key="1">
    <citation type="submission" date="2022-11" db="UniProtKB">
        <authorList>
            <consortium name="WormBaseParasite"/>
        </authorList>
    </citation>
    <scope>IDENTIFICATION</scope>
</reference>
<organism evidence="1 2">
    <name type="scientific">Plectus sambesii</name>
    <dbReference type="NCBI Taxonomy" id="2011161"/>
    <lineage>
        <taxon>Eukaryota</taxon>
        <taxon>Metazoa</taxon>
        <taxon>Ecdysozoa</taxon>
        <taxon>Nematoda</taxon>
        <taxon>Chromadorea</taxon>
        <taxon>Plectida</taxon>
        <taxon>Plectina</taxon>
        <taxon>Plectoidea</taxon>
        <taxon>Plectidae</taxon>
        <taxon>Plectus</taxon>
    </lineage>
</organism>
<keyword evidence="1" id="KW-1185">Reference proteome</keyword>
<dbReference type="Proteomes" id="UP000887566">
    <property type="component" value="Unplaced"/>
</dbReference>